<dbReference type="InterPro" id="IPR014729">
    <property type="entry name" value="Rossmann-like_a/b/a_fold"/>
</dbReference>
<evidence type="ECO:0000259" key="1">
    <source>
        <dbReference type="Pfam" id="PF00733"/>
    </source>
</evidence>
<sequence length="519" mass="58847">MLARQESAELGLSFEEVFQYQYVISRRGIDPQGMKVSACRGWRVLTGRALPVARLHDRDGIFIGLLLGIATGPDGVIEGEYSFGDLSAGVPEFFSDFERHLNAFAGRFTIIVTSGGDERIYCDPVGMLGVVYNPQTRRVGSSLKLCIEDAVQDHPLYDHSINEAYGSKYSLFHTRDARVRRMNPSFYLDLANFHENRYWPREDSFDMPEGGLEAVYDELINTARHSIGAIAARYDCAMPLSGGRDSRLLAAFAGPHMQTIRQVFTHVTNYATRIDAEIAKRLAAVMEVEHEVHDRRTLRPVPRRVRRSERCFHLAAGAVLPLPSELARDVNHCLTPGSVVLRGHQTDLLRAVFVRKAEISHWKDFRWQIEKLLIVPRNHFNDEVYTRFMPEFMAWHRTLSPVARSRAVDMMFLEVYYASSLGMTFPGLHRHFYMSPFNSRRMIELSLSIDVTYRIGAKPVDDLLYRMNPDLLSVPFDNEISADLSNIDGPSPARDLRVAAAVARAPEQVSAESARKRRA</sequence>
<gene>
    <name evidence="2" type="ORF">rosmuc_02876</name>
</gene>
<dbReference type="GO" id="GO:0004066">
    <property type="term" value="F:asparagine synthase (glutamine-hydrolyzing) activity"/>
    <property type="evidence" value="ECO:0007669"/>
    <property type="project" value="InterPro"/>
</dbReference>
<evidence type="ECO:0000313" key="3">
    <source>
        <dbReference type="Proteomes" id="UP000030021"/>
    </source>
</evidence>
<proteinExistence type="predicted"/>
<dbReference type="Proteomes" id="UP000030021">
    <property type="component" value="Unassembled WGS sequence"/>
</dbReference>
<dbReference type="HOGENOM" id="CLU_557590_0_0_5"/>
<dbReference type="EMBL" id="AONH01000016">
    <property type="protein sequence ID" value="KGM86586.1"/>
    <property type="molecule type" value="Genomic_DNA"/>
</dbReference>
<name>A0A0A0HHY8_9RHOB</name>
<dbReference type="AlphaFoldDB" id="A0A0A0HHY8"/>
<accession>A0A0A0HHY8</accession>
<dbReference type="Gene3D" id="3.40.50.620">
    <property type="entry name" value="HUPs"/>
    <property type="match status" value="1"/>
</dbReference>
<evidence type="ECO:0000313" key="2">
    <source>
        <dbReference type="EMBL" id="KGM86586.1"/>
    </source>
</evidence>
<dbReference type="eggNOG" id="COG0367">
    <property type="taxonomic scope" value="Bacteria"/>
</dbReference>
<dbReference type="GO" id="GO:0006529">
    <property type="term" value="P:asparagine biosynthetic process"/>
    <property type="evidence" value="ECO:0007669"/>
    <property type="project" value="InterPro"/>
</dbReference>
<comment type="caution">
    <text evidence="2">The sequence shown here is derived from an EMBL/GenBank/DDBJ whole genome shotgun (WGS) entry which is preliminary data.</text>
</comment>
<dbReference type="Pfam" id="PF00733">
    <property type="entry name" value="Asn_synthase"/>
    <property type="match status" value="1"/>
</dbReference>
<organism evidence="2 3">
    <name type="scientific">Roseovarius mucosus DSM 17069</name>
    <dbReference type="NCBI Taxonomy" id="1288298"/>
    <lineage>
        <taxon>Bacteria</taxon>
        <taxon>Pseudomonadati</taxon>
        <taxon>Pseudomonadota</taxon>
        <taxon>Alphaproteobacteria</taxon>
        <taxon>Rhodobacterales</taxon>
        <taxon>Roseobacteraceae</taxon>
        <taxon>Roseovarius</taxon>
    </lineage>
</organism>
<dbReference type="RefSeq" id="WP_037268338.1">
    <property type="nucleotide sequence ID" value="NZ_KN293975.1"/>
</dbReference>
<dbReference type="OrthoDB" id="8335492at2"/>
<protein>
    <submittedName>
        <fullName evidence="2">Asparagine synthase (Glutamine-hydrolyzing)</fullName>
    </submittedName>
</protein>
<dbReference type="SUPFAM" id="SSF52402">
    <property type="entry name" value="Adenine nucleotide alpha hydrolases-like"/>
    <property type="match status" value="1"/>
</dbReference>
<reference evidence="2 3" key="1">
    <citation type="submission" date="2013-01" db="EMBL/GenBank/DDBJ databases">
        <authorList>
            <person name="Fiebig A."/>
            <person name="Goeker M."/>
            <person name="Klenk H.-P.P."/>
        </authorList>
    </citation>
    <scope>NUCLEOTIDE SEQUENCE [LARGE SCALE GENOMIC DNA]</scope>
    <source>
        <strain evidence="2 3">DSM 17069</strain>
    </source>
</reference>
<feature type="domain" description="Asparagine synthetase" evidence="1">
    <location>
        <begin position="236"/>
        <end position="351"/>
    </location>
</feature>
<dbReference type="PATRIC" id="fig|1288298.3.peg.2894"/>
<dbReference type="InterPro" id="IPR001962">
    <property type="entry name" value="Asn_synthase"/>
</dbReference>